<feature type="region of interest" description="Disordered" evidence="1">
    <location>
        <begin position="361"/>
        <end position="400"/>
    </location>
</feature>
<feature type="region of interest" description="Disordered" evidence="1">
    <location>
        <begin position="232"/>
        <end position="310"/>
    </location>
</feature>
<feature type="region of interest" description="Disordered" evidence="1">
    <location>
        <begin position="1"/>
        <end position="80"/>
    </location>
</feature>
<evidence type="ECO:0000313" key="2">
    <source>
        <dbReference type="EMBL" id="OSD07407.1"/>
    </source>
</evidence>
<dbReference type="EMBL" id="KZ084088">
    <property type="protein sequence ID" value="OSD07407.1"/>
    <property type="molecule type" value="Genomic_DNA"/>
</dbReference>
<evidence type="ECO:0000256" key="1">
    <source>
        <dbReference type="SAM" id="MobiDB-lite"/>
    </source>
</evidence>
<evidence type="ECO:0000313" key="3">
    <source>
        <dbReference type="Proteomes" id="UP000193067"/>
    </source>
</evidence>
<reference evidence="2 3" key="1">
    <citation type="journal article" date="2015" name="Biotechnol. Biofuels">
        <title>Enhanced degradation of softwood versus hardwood by the white-rot fungus Pycnoporus coccineus.</title>
        <authorList>
            <person name="Couturier M."/>
            <person name="Navarro D."/>
            <person name="Chevret D."/>
            <person name="Henrissat B."/>
            <person name="Piumi F."/>
            <person name="Ruiz-Duenas F.J."/>
            <person name="Martinez A.T."/>
            <person name="Grigoriev I.V."/>
            <person name="Riley R."/>
            <person name="Lipzen A."/>
            <person name="Berrin J.G."/>
            <person name="Master E.R."/>
            <person name="Rosso M.N."/>
        </authorList>
    </citation>
    <scope>NUCLEOTIDE SEQUENCE [LARGE SCALE GENOMIC DNA]</scope>
    <source>
        <strain evidence="2 3">BRFM310</strain>
    </source>
</reference>
<dbReference type="Proteomes" id="UP000193067">
    <property type="component" value="Unassembled WGS sequence"/>
</dbReference>
<gene>
    <name evidence="2" type="ORF">PYCCODRAFT_1359347</name>
</gene>
<protein>
    <submittedName>
        <fullName evidence="2">Uncharacterized protein</fullName>
    </submittedName>
</protein>
<feature type="compositionally biased region" description="Basic and acidic residues" evidence="1">
    <location>
        <begin position="381"/>
        <end position="392"/>
    </location>
</feature>
<feature type="compositionally biased region" description="Acidic residues" evidence="1">
    <location>
        <begin position="339"/>
        <end position="348"/>
    </location>
</feature>
<organism evidence="2 3">
    <name type="scientific">Trametes coccinea (strain BRFM310)</name>
    <name type="common">Pycnoporus coccineus</name>
    <dbReference type="NCBI Taxonomy" id="1353009"/>
    <lineage>
        <taxon>Eukaryota</taxon>
        <taxon>Fungi</taxon>
        <taxon>Dikarya</taxon>
        <taxon>Basidiomycota</taxon>
        <taxon>Agaricomycotina</taxon>
        <taxon>Agaricomycetes</taxon>
        <taxon>Polyporales</taxon>
        <taxon>Polyporaceae</taxon>
        <taxon>Trametes</taxon>
    </lineage>
</organism>
<proteinExistence type="predicted"/>
<feature type="compositionally biased region" description="Low complexity" evidence="1">
    <location>
        <begin position="61"/>
        <end position="75"/>
    </location>
</feature>
<feature type="compositionally biased region" description="Polar residues" evidence="1">
    <location>
        <begin position="188"/>
        <end position="201"/>
    </location>
</feature>
<feature type="region of interest" description="Disordered" evidence="1">
    <location>
        <begin position="186"/>
        <end position="210"/>
    </location>
</feature>
<dbReference type="AlphaFoldDB" id="A0A1Y2J264"/>
<dbReference type="OrthoDB" id="196165at2759"/>
<feature type="region of interest" description="Disordered" evidence="1">
    <location>
        <begin position="330"/>
        <end position="349"/>
    </location>
</feature>
<keyword evidence="3" id="KW-1185">Reference proteome</keyword>
<accession>A0A1Y2J264</accession>
<name>A0A1Y2J264_TRAC3</name>
<sequence length="411" mass="45707">MPIATEVSPTGSHSAAADNHPRHISPQDLQRGSPAPRFEVEKHRGRSLSPVQSRAAETRPTNVTADSSSNASTSTEPYVAPPLTWRTAAQDAKAGVHYTKDDFPSSSFLPPPFSREPVEVQAAERVELLDEVDEYAVRVRVLRTGKVGLIPAWNIEGALDRLTRINTAFNEAATCPVEAHSLRRRFSESSAMHTSTKSDQQAAVPPAQPITHVHSRCIPFAARVRYGDYYANPSAYDDSSSDSDDPESPQSPPDQDPGRGRSLHSQPAVFHAPQRALETEGGIEHSQESNGRSGSSGRKSVVFPEEERPQVVYRYPSEDLIGAFVGEYQEKRESASASGDEDEDGEEEWWWHGWEEPLEELEGEYSDEEHVEHEEEEEEEERGRPRGEKMVGVEDEEPIPMWLAAIQEESY</sequence>